<keyword evidence="4 5" id="KW-0472">Membrane</keyword>
<keyword evidence="3 5" id="KW-1133">Transmembrane helix</keyword>
<feature type="transmembrane region" description="Helical" evidence="5">
    <location>
        <begin position="68"/>
        <end position="89"/>
    </location>
</feature>
<keyword evidence="2 5" id="KW-0812">Transmembrane</keyword>
<evidence type="ECO:0000256" key="3">
    <source>
        <dbReference type="ARBA" id="ARBA00022989"/>
    </source>
</evidence>
<evidence type="ECO:0000256" key="5">
    <source>
        <dbReference type="SAM" id="Phobius"/>
    </source>
</evidence>
<protein>
    <submittedName>
        <fullName evidence="7">FUSC family protein</fullName>
    </submittedName>
</protein>
<accession>A0ABU8MR43</accession>
<reference evidence="7 8" key="1">
    <citation type="submission" date="2024-03" db="EMBL/GenBank/DDBJ databases">
        <title>Actinomycetospora sp. OC33-EN08, a novel actinomycete isolated from wild orchid (Aerides multiflora).</title>
        <authorList>
            <person name="Suriyachadkun C."/>
        </authorList>
    </citation>
    <scope>NUCLEOTIDE SEQUENCE [LARGE SCALE GENOMIC DNA]</scope>
    <source>
        <strain evidence="7 8">OC33-EN08</strain>
    </source>
</reference>
<dbReference type="RefSeq" id="WP_337696333.1">
    <property type="nucleotide sequence ID" value="NZ_JBBEGN010000009.1"/>
</dbReference>
<evidence type="ECO:0000256" key="4">
    <source>
        <dbReference type="ARBA" id="ARBA00023136"/>
    </source>
</evidence>
<feature type="transmembrane region" description="Helical" evidence="5">
    <location>
        <begin position="95"/>
        <end position="116"/>
    </location>
</feature>
<organism evidence="7 8">
    <name type="scientific">Actinomycetospora aurantiaca</name>
    <dbReference type="NCBI Taxonomy" id="3129233"/>
    <lineage>
        <taxon>Bacteria</taxon>
        <taxon>Bacillati</taxon>
        <taxon>Actinomycetota</taxon>
        <taxon>Actinomycetes</taxon>
        <taxon>Pseudonocardiales</taxon>
        <taxon>Pseudonocardiaceae</taxon>
        <taxon>Actinomycetospora</taxon>
    </lineage>
</organism>
<dbReference type="InterPro" id="IPR049453">
    <property type="entry name" value="Memb_transporter_dom"/>
</dbReference>
<gene>
    <name evidence="7" type="ORF">WCD74_18450</name>
</gene>
<feature type="transmembrane region" description="Helical" evidence="5">
    <location>
        <begin position="137"/>
        <end position="158"/>
    </location>
</feature>
<evidence type="ECO:0000256" key="2">
    <source>
        <dbReference type="ARBA" id="ARBA00022692"/>
    </source>
</evidence>
<feature type="domain" description="Integral membrane bound transporter" evidence="6">
    <location>
        <begin position="33"/>
        <end position="154"/>
    </location>
</feature>
<comment type="subcellular location">
    <subcellularLocation>
        <location evidence="1">Membrane</location>
        <topology evidence="1">Multi-pass membrane protein</topology>
    </subcellularLocation>
</comment>
<dbReference type="Proteomes" id="UP001385809">
    <property type="component" value="Unassembled WGS sequence"/>
</dbReference>
<evidence type="ECO:0000256" key="1">
    <source>
        <dbReference type="ARBA" id="ARBA00004141"/>
    </source>
</evidence>
<name>A0ABU8MR43_9PSEU</name>
<proteinExistence type="predicted"/>
<dbReference type="EMBL" id="JBBEGN010000009">
    <property type="protein sequence ID" value="MEJ2869755.1"/>
    <property type="molecule type" value="Genomic_DNA"/>
</dbReference>
<evidence type="ECO:0000313" key="7">
    <source>
        <dbReference type="EMBL" id="MEJ2869755.1"/>
    </source>
</evidence>
<sequence length="356" mass="36953">MSRIRDLVETRRRRLRDAALPVVQCALAAGAAFAIARHVVGHELPFFAPIACVLVLGISVTNRLRRSVELALGVSVGVGVGDGIVLVIGSGWWQIAVVVALALLVALLFDVGALLLNQAAVSAVLVATLQPPGTSAAFSRWIDTLVGAALGLAVAALLPSNPLTAARRTVDTLLAELEEALRGAAESIEAADPATGARVLERIRASQRAVDAFDSAVDAGYEITVIAPGRRRHRGELSRLRTATGPLDLAVRNARVLVRRAVSAVTDGEEVSTTVAPTLRSLADAVGLLRVDLAGGHPLGAAEVAVLDVAARLPRRGGGFSADVVVAQMRSIVTDLLCGVGMDRESARSAASASRR</sequence>
<keyword evidence="8" id="KW-1185">Reference proteome</keyword>
<evidence type="ECO:0000313" key="8">
    <source>
        <dbReference type="Proteomes" id="UP001385809"/>
    </source>
</evidence>
<comment type="caution">
    <text evidence="7">The sequence shown here is derived from an EMBL/GenBank/DDBJ whole genome shotgun (WGS) entry which is preliminary data.</text>
</comment>
<evidence type="ECO:0000259" key="6">
    <source>
        <dbReference type="Pfam" id="PF13515"/>
    </source>
</evidence>
<feature type="transmembrane region" description="Helical" evidence="5">
    <location>
        <begin position="44"/>
        <end position="61"/>
    </location>
</feature>
<dbReference type="Pfam" id="PF13515">
    <property type="entry name" value="FUSC_2"/>
    <property type="match status" value="1"/>
</dbReference>